<dbReference type="GO" id="GO:0008408">
    <property type="term" value="F:3'-5' exonuclease activity"/>
    <property type="evidence" value="ECO:0007669"/>
    <property type="project" value="TreeGrafter"/>
</dbReference>
<keyword evidence="7" id="KW-1185">Reference proteome</keyword>
<evidence type="ECO:0000259" key="5">
    <source>
        <dbReference type="SMART" id="SM00479"/>
    </source>
</evidence>
<evidence type="ECO:0000313" key="7">
    <source>
        <dbReference type="Proteomes" id="UP000567795"/>
    </source>
</evidence>
<keyword evidence="1" id="KW-0540">Nuclease</keyword>
<evidence type="ECO:0000313" key="6">
    <source>
        <dbReference type="EMBL" id="NYI05761.1"/>
    </source>
</evidence>
<dbReference type="GO" id="GO:0003676">
    <property type="term" value="F:nucleic acid binding"/>
    <property type="evidence" value="ECO:0007669"/>
    <property type="project" value="InterPro"/>
</dbReference>
<name>A0A853A4Y6_9ACTN</name>
<accession>A0A853A4Y6</accession>
<proteinExistence type="predicted"/>
<feature type="region of interest" description="Disordered" evidence="4">
    <location>
        <begin position="195"/>
        <end position="219"/>
    </location>
</feature>
<dbReference type="CDD" id="cd06127">
    <property type="entry name" value="DEDDh"/>
    <property type="match status" value="1"/>
</dbReference>
<gene>
    <name evidence="6" type="ORF">FHU37_002704</name>
</gene>
<evidence type="ECO:0000256" key="3">
    <source>
        <dbReference type="ARBA" id="ARBA00022839"/>
    </source>
</evidence>
<reference evidence="6 7" key="1">
    <citation type="submission" date="2020-07" db="EMBL/GenBank/DDBJ databases">
        <title>Sequencing the genomes of 1000 actinobacteria strains.</title>
        <authorList>
            <person name="Klenk H.-P."/>
        </authorList>
    </citation>
    <scope>NUCLEOTIDE SEQUENCE [LARGE SCALE GENOMIC DNA]</scope>
    <source>
        <strain evidence="6 7">DSM 42178</strain>
    </source>
</reference>
<dbReference type="InterPro" id="IPR036397">
    <property type="entry name" value="RNaseH_sf"/>
</dbReference>
<evidence type="ECO:0000256" key="2">
    <source>
        <dbReference type="ARBA" id="ARBA00022801"/>
    </source>
</evidence>
<dbReference type="Pfam" id="PF00929">
    <property type="entry name" value="RNase_T"/>
    <property type="match status" value="1"/>
</dbReference>
<sequence>MRSQGYAVVDLETTGSSPWRHRIVEVGVVLMDADARPQGEFETLLCPDSPVGPTHIHGIRQQDVTDAPAFADVAPHLLRLLRGRVFVAHNARCDLSFLAREYERLDIGLPEVPWLCTMRMAELHLPPLPAPSLTACRRAAGLPAHRAHTALGDARATAELFRRYAAMYPSRPVAWGGLLRRAAGMRWPEEGWAVHAGTSGAKGNDRRPPAVPRSGRSGE</sequence>
<evidence type="ECO:0000256" key="1">
    <source>
        <dbReference type="ARBA" id="ARBA00022722"/>
    </source>
</evidence>
<dbReference type="RefSeq" id="WP_218904027.1">
    <property type="nucleotide sequence ID" value="NZ_JACBZD010000001.1"/>
</dbReference>
<dbReference type="InterPro" id="IPR012337">
    <property type="entry name" value="RNaseH-like_sf"/>
</dbReference>
<organism evidence="6 7">
    <name type="scientific">Allostreptomyces psammosilenae</name>
    <dbReference type="NCBI Taxonomy" id="1892865"/>
    <lineage>
        <taxon>Bacteria</taxon>
        <taxon>Bacillati</taxon>
        <taxon>Actinomycetota</taxon>
        <taxon>Actinomycetes</taxon>
        <taxon>Kitasatosporales</taxon>
        <taxon>Streptomycetaceae</taxon>
        <taxon>Allostreptomyces</taxon>
    </lineage>
</organism>
<dbReference type="EMBL" id="JACBZD010000001">
    <property type="protein sequence ID" value="NYI05761.1"/>
    <property type="molecule type" value="Genomic_DNA"/>
</dbReference>
<feature type="domain" description="Exonuclease" evidence="5">
    <location>
        <begin position="5"/>
        <end position="170"/>
    </location>
</feature>
<protein>
    <submittedName>
        <fullName evidence="6">DNA polymerase III epsilon subunit-like protein</fullName>
    </submittedName>
</protein>
<dbReference type="AlphaFoldDB" id="A0A853A4Y6"/>
<dbReference type="PANTHER" id="PTHR30231">
    <property type="entry name" value="DNA POLYMERASE III SUBUNIT EPSILON"/>
    <property type="match status" value="1"/>
</dbReference>
<comment type="caution">
    <text evidence="6">The sequence shown here is derived from an EMBL/GenBank/DDBJ whole genome shotgun (WGS) entry which is preliminary data.</text>
</comment>
<evidence type="ECO:0000256" key="4">
    <source>
        <dbReference type="SAM" id="MobiDB-lite"/>
    </source>
</evidence>
<dbReference type="PANTHER" id="PTHR30231:SF4">
    <property type="entry name" value="PROTEIN NEN2"/>
    <property type="match status" value="1"/>
</dbReference>
<dbReference type="Proteomes" id="UP000567795">
    <property type="component" value="Unassembled WGS sequence"/>
</dbReference>
<keyword evidence="3" id="KW-0269">Exonuclease</keyword>
<dbReference type="GO" id="GO:0005829">
    <property type="term" value="C:cytosol"/>
    <property type="evidence" value="ECO:0007669"/>
    <property type="project" value="TreeGrafter"/>
</dbReference>
<keyword evidence="2" id="KW-0378">Hydrolase</keyword>
<dbReference type="SUPFAM" id="SSF53098">
    <property type="entry name" value="Ribonuclease H-like"/>
    <property type="match status" value="1"/>
</dbReference>
<dbReference type="SMART" id="SM00479">
    <property type="entry name" value="EXOIII"/>
    <property type="match status" value="1"/>
</dbReference>
<dbReference type="InterPro" id="IPR013520">
    <property type="entry name" value="Ribonucl_H"/>
</dbReference>
<dbReference type="Gene3D" id="3.30.420.10">
    <property type="entry name" value="Ribonuclease H-like superfamily/Ribonuclease H"/>
    <property type="match status" value="1"/>
</dbReference>
<dbReference type="FunFam" id="3.30.420.10:FF:000045">
    <property type="entry name" value="3'-5' exonuclease DinG"/>
    <property type="match status" value="1"/>
</dbReference>